<dbReference type="PROSITE" id="PS50222">
    <property type="entry name" value="EF_HAND_2"/>
    <property type="match status" value="1"/>
</dbReference>
<evidence type="ECO:0000256" key="1">
    <source>
        <dbReference type="ARBA" id="ARBA00022837"/>
    </source>
</evidence>
<feature type="compositionally biased region" description="Acidic residues" evidence="2">
    <location>
        <begin position="56"/>
        <end position="72"/>
    </location>
</feature>
<dbReference type="GO" id="GO:0005509">
    <property type="term" value="F:calcium ion binding"/>
    <property type="evidence" value="ECO:0007669"/>
    <property type="project" value="InterPro"/>
</dbReference>
<dbReference type="InterPro" id="IPR011992">
    <property type="entry name" value="EF-hand-dom_pair"/>
</dbReference>
<feature type="chain" id="PRO_5027818411" evidence="3">
    <location>
        <begin position="25"/>
        <end position="148"/>
    </location>
</feature>
<dbReference type="KEGG" id="osn:115228473"/>
<evidence type="ECO:0000259" key="4">
    <source>
        <dbReference type="PROSITE" id="PS50222"/>
    </source>
</evidence>
<evidence type="ECO:0000313" key="5">
    <source>
        <dbReference type="Proteomes" id="UP000515154"/>
    </source>
</evidence>
<feature type="domain" description="EF-hand" evidence="4">
    <location>
        <begin position="77"/>
        <end position="112"/>
    </location>
</feature>
<dbReference type="SUPFAM" id="SSF47473">
    <property type="entry name" value="EF-hand"/>
    <property type="match status" value="1"/>
</dbReference>
<feature type="region of interest" description="Disordered" evidence="2">
    <location>
        <begin position="47"/>
        <end position="72"/>
    </location>
</feature>
<dbReference type="RefSeq" id="XP_029654908.1">
    <property type="nucleotide sequence ID" value="XM_029799048.2"/>
</dbReference>
<dbReference type="PROSITE" id="PS00018">
    <property type="entry name" value="EF_HAND_1"/>
    <property type="match status" value="1"/>
</dbReference>
<dbReference type="InterPro" id="IPR002048">
    <property type="entry name" value="EF_hand_dom"/>
</dbReference>
<name>A0A6P7TT31_9MOLL</name>
<evidence type="ECO:0000313" key="6">
    <source>
        <dbReference type="RefSeq" id="XP_029654908.1"/>
    </source>
</evidence>
<dbReference type="InterPro" id="IPR018247">
    <property type="entry name" value="EF_Hand_1_Ca_BS"/>
</dbReference>
<evidence type="ECO:0000256" key="2">
    <source>
        <dbReference type="SAM" id="MobiDB-lite"/>
    </source>
</evidence>
<gene>
    <name evidence="6" type="primary">LOC115228473</name>
</gene>
<dbReference type="Proteomes" id="UP000515154">
    <property type="component" value="Unplaced"/>
</dbReference>
<sequence length="148" mass="17265">MPKFFLFTLALVCTLSLAWIETEAMSVGLRKRLNVIKNVHDHLQASRSVREARREEEEEDGEEDEGEYEEEAEMMWGSREDAEMFLSIFDLNRDGKLSRDELWGFFEALSYTDKEINQILEKFSAIDTNSDSFFSVDELMMAMQLSLL</sequence>
<reference evidence="6" key="1">
    <citation type="submission" date="2025-08" db="UniProtKB">
        <authorList>
            <consortium name="RefSeq"/>
        </authorList>
    </citation>
    <scope>IDENTIFICATION</scope>
</reference>
<keyword evidence="3" id="KW-0732">Signal</keyword>
<evidence type="ECO:0000256" key="3">
    <source>
        <dbReference type="SAM" id="SignalP"/>
    </source>
</evidence>
<proteinExistence type="predicted"/>
<dbReference type="Pfam" id="PF13202">
    <property type="entry name" value="EF-hand_5"/>
    <property type="match status" value="1"/>
</dbReference>
<feature type="signal peptide" evidence="3">
    <location>
        <begin position="1"/>
        <end position="24"/>
    </location>
</feature>
<keyword evidence="1" id="KW-0106">Calcium</keyword>
<accession>A0A6P7TT31</accession>
<dbReference type="SMART" id="SM00054">
    <property type="entry name" value="EFh"/>
    <property type="match status" value="2"/>
</dbReference>
<organism evidence="5 6">
    <name type="scientific">Octopus sinensis</name>
    <name type="common">East Asian common octopus</name>
    <dbReference type="NCBI Taxonomy" id="2607531"/>
    <lineage>
        <taxon>Eukaryota</taxon>
        <taxon>Metazoa</taxon>
        <taxon>Spiralia</taxon>
        <taxon>Lophotrochozoa</taxon>
        <taxon>Mollusca</taxon>
        <taxon>Cephalopoda</taxon>
        <taxon>Coleoidea</taxon>
        <taxon>Octopodiformes</taxon>
        <taxon>Octopoda</taxon>
        <taxon>Incirrata</taxon>
        <taxon>Octopodidae</taxon>
        <taxon>Octopus</taxon>
    </lineage>
</organism>
<dbReference type="CDD" id="cd00051">
    <property type="entry name" value="EFh"/>
    <property type="match status" value="1"/>
</dbReference>
<keyword evidence="5" id="KW-1185">Reference proteome</keyword>
<dbReference type="Gene3D" id="1.10.238.10">
    <property type="entry name" value="EF-hand"/>
    <property type="match status" value="1"/>
</dbReference>
<dbReference type="AlphaFoldDB" id="A0A6P7TT31"/>
<protein>
    <submittedName>
        <fullName evidence="6">Uncharacterized protein LOC115228473</fullName>
    </submittedName>
</protein>